<dbReference type="KEGG" id="dfs:HGD76_11740"/>
<accession>A0A6H2BYU4</accession>
<evidence type="ECO:0000313" key="3">
    <source>
        <dbReference type="Proteomes" id="UP000502433"/>
    </source>
</evidence>
<dbReference type="AlphaFoldDB" id="A0A6H2BYU4"/>
<feature type="chain" id="PRO_5026087163" evidence="1">
    <location>
        <begin position="27"/>
        <end position="146"/>
    </location>
</feature>
<gene>
    <name evidence="2" type="ORF">HGD76_11740</name>
</gene>
<organism evidence="2 3">
    <name type="scientific">Dolichospermum flos-aquae CCAP 1403/13F</name>
    <dbReference type="NCBI Taxonomy" id="315271"/>
    <lineage>
        <taxon>Bacteria</taxon>
        <taxon>Bacillati</taxon>
        <taxon>Cyanobacteriota</taxon>
        <taxon>Cyanophyceae</taxon>
        <taxon>Nostocales</taxon>
        <taxon>Aphanizomenonaceae</taxon>
        <taxon>Dolichospermum</taxon>
    </lineage>
</organism>
<name>A0A6H2BYU4_DOLFA</name>
<reference evidence="2 3" key="2">
    <citation type="submission" date="2020-04" db="EMBL/GenBank/DDBJ databases">
        <authorList>
            <person name="Fomenkov A."/>
            <person name="Anton B.P."/>
            <person name="Roberts R.J."/>
        </authorList>
    </citation>
    <scope>NUCLEOTIDE SEQUENCE [LARGE SCALE GENOMIC DNA]</scope>
    <source>
        <strain evidence="2 3">CCAP 1403/13f</strain>
    </source>
</reference>
<evidence type="ECO:0000256" key="1">
    <source>
        <dbReference type="SAM" id="SignalP"/>
    </source>
</evidence>
<reference evidence="2 3" key="1">
    <citation type="submission" date="2020-04" db="EMBL/GenBank/DDBJ databases">
        <title>Genome-Wide Identification of 5-Methylcytosine Sites in Bacterial Genomes By High-Throughput Sequencing of MspJI Restriction Fragments.</title>
        <authorList>
            <person name="Wu V."/>
        </authorList>
    </citation>
    <scope>NUCLEOTIDE SEQUENCE [LARGE SCALE GENOMIC DNA]</scope>
    <source>
        <strain evidence="2 3">CCAP 1403/13f</strain>
    </source>
</reference>
<feature type="signal peptide" evidence="1">
    <location>
        <begin position="1"/>
        <end position="26"/>
    </location>
</feature>
<proteinExistence type="predicted"/>
<dbReference type="Proteomes" id="UP000502433">
    <property type="component" value="Chromosome"/>
</dbReference>
<evidence type="ECO:0000313" key="2">
    <source>
        <dbReference type="EMBL" id="QJB44742.1"/>
    </source>
</evidence>
<keyword evidence="1" id="KW-0732">Signal</keyword>
<sequence>MKTFRIFTVVPVGLTMSLLLTQSSFAQPPQPPTTKIKNPLDIDPITLTGISGGQAKTDCGYTSTTPSQVIEVTEPLPYLQLTVEAEGQPTLLVEGPGGRFCVLSNDDIASKPKHSGYWTVGKYSVYVGELSKQKYNYTISISQHQK</sequence>
<dbReference type="RefSeq" id="WP_168695880.1">
    <property type="nucleotide sequence ID" value="NZ_CP051206.1"/>
</dbReference>
<dbReference type="EMBL" id="CP051206">
    <property type="protein sequence ID" value="QJB44742.1"/>
    <property type="molecule type" value="Genomic_DNA"/>
</dbReference>
<protein>
    <submittedName>
        <fullName evidence="2">Uncharacterized protein</fullName>
    </submittedName>
</protein>